<protein>
    <recommendedName>
        <fullName evidence="1">F5/8 type C domain-containing protein</fullName>
    </recommendedName>
</protein>
<dbReference type="Pfam" id="PF13004">
    <property type="entry name" value="BACON"/>
    <property type="match status" value="1"/>
</dbReference>
<dbReference type="CDD" id="cd14948">
    <property type="entry name" value="BACON"/>
    <property type="match status" value="1"/>
</dbReference>
<dbReference type="InterPro" id="IPR013783">
    <property type="entry name" value="Ig-like_fold"/>
</dbReference>
<dbReference type="Gene3D" id="2.60.120.260">
    <property type="entry name" value="Galactose-binding domain-like"/>
    <property type="match status" value="1"/>
</dbReference>
<feature type="domain" description="F5/8 type C" evidence="1">
    <location>
        <begin position="106"/>
        <end position="275"/>
    </location>
</feature>
<dbReference type="InterPro" id="IPR008979">
    <property type="entry name" value="Galactose-bd-like_sf"/>
</dbReference>
<evidence type="ECO:0000313" key="3">
    <source>
        <dbReference type="Proteomes" id="UP000555103"/>
    </source>
</evidence>
<reference evidence="2 3" key="1">
    <citation type="submission" date="2020-08" db="EMBL/GenBank/DDBJ databases">
        <title>Genomic Encyclopedia of Type Strains, Phase IV (KMG-IV): sequencing the most valuable type-strain genomes for metagenomic binning, comparative biology and taxonomic classification.</title>
        <authorList>
            <person name="Goeker M."/>
        </authorList>
    </citation>
    <scope>NUCLEOTIDE SEQUENCE [LARGE SCALE GENOMIC DNA]</scope>
    <source>
        <strain evidence="2 3">DSM 104969</strain>
    </source>
</reference>
<dbReference type="Gene3D" id="2.60.40.10">
    <property type="entry name" value="Immunoglobulins"/>
    <property type="match status" value="1"/>
</dbReference>
<keyword evidence="3" id="KW-1185">Reference proteome</keyword>
<dbReference type="RefSeq" id="WP_183305134.1">
    <property type="nucleotide sequence ID" value="NZ_JACIEP010000001.1"/>
</dbReference>
<dbReference type="Pfam" id="PF00754">
    <property type="entry name" value="F5_F8_type_C"/>
    <property type="match status" value="1"/>
</dbReference>
<proteinExistence type="predicted"/>
<comment type="caution">
    <text evidence="2">The sequence shown here is derived from an EMBL/GenBank/DDBJ whole genome shotgun (WGS) entry which is preliminary data.</text>
</comment>
<evidence type="ECO:0000313" key="2">
    <source>
        <dbReference type="EMBL" id="MBB4034162.1"/>
    </source>
</evidence>
<dbReference type="AlphaFoldDB" id="A0A840CNK8"/>
<dbReference type="InterPro" id="IPR000421">
    <property type="entry name" value="FA58C"/>
</dbReference>
<organism evidence="2 3">
    <name type="scientific">Dysgonomonas hofstadii</name>
    <dbReference type="NCBI Taxonomy" id="637886"/>
    <lineage>
        <taxon>Bacteria</taxon>
        <taxon>Pseudomonadati</taxon>
        <taxon>Bacteroidota</taxon>
        <taxon>Bacteroidia</taxon>
        <taxon>Bacteroidales</taxon>
        <taxon>Dysgonomonadaceae</taxon>
        <taxon>Dysgonomonas</taxon>
    </lineage>
</organism>
<dbReference type="InterPro" id="IPR024361">
    <property type="entry name" value="BACON"/>
</dbReference>
<dbReference type="EMBL" id="JACIEP010000001">
    <property type="protein sequence ID" value="MBB4034162.1"/>
    <property type="molecule type" value="Genomic_DNA"/>
</dbReference>
<sequence length="279" mass="30990">MKSISYILLAFLLIAVYGCKEEDHPYVGYITVERAVVDAAGGSATVTAETDINSSIEVSTDADWVTATSNGKQITVTVNEANPNTEDFRTATVNVRCGYRITTFTVLQKYEGQEYLQYDWSSWTAIGSDVQASDGGGYTSLFTEDRTTFWHSQYSPALTDPLPHWLVIDMKQELEVSMVRIGRRHYTANGNNYPTVKTMEIYVGTDGENYSKVGEFTFALPWTAPDGTIVTGNSPLVPGYEDVMMPEIVTARYVRLVITETNNTAGTCQVSYFKAFEKI</sequence>
<evidence type="ECO:0000259" key="1">
    <source>
        <dbReference type="PROSITE" id="PS50022"/>
    </source>
</evidence>
<name>A0A840CNK8_9BACT</name>
<dbReference type="Proteomes" id="UP000555103">
    <property type="component" value="Unassembled WGS sequence"/>
</dbReference>
<accession>A0A840CNK8</accession>
<gene>
    <name evidence="2" type="ORF">GGR21_000047</name>
</gene>
<dbReference type="PROSITE" id="PS51257">
    <property type="entry name" value="PROKAR_LIPOPROTEIN"/>
    <property type="match status" value="1"/>
</dbReference>
<dbReference type="SUPFAM" id="SSF49785">
    <property type="entry name" value="Galactose-binding domain-like"/>
    <property type="match status" value="1"/>
</dbReference>
<dbReference type="PROSITE" id="PS50022">
    <property type="entry name" value="FA58C_3"/>
    <property type="match status" value="1"/>
</dbReference>